<evidence type="ECO:0000256" key="3">
    <source>
        <dbReference type="SAM" id="Phobius"/>
    </source>
</evidence>
<dbReference type="PANTHER" id="PTHR11902:SF1">
    <property type="entry name" value="ENOLASE"/>
    <property type="match status" value="1"/>
</dbReference>
<keyword evidence="3" id="KW-0812">Transmembrane</keyword>
<dbReference type="EMBL" id="GL870876">
    <property type="protein sequence ID" value="EIJ89782.1"/>
    <property type="molecule type" value="Genomic_DNA"/>
</dbReference>
<dbReference type="OrthoDB" id="1739814at2759"/>
<keyword evidence="6" id="KW-1185">Reference proteome</keyword>
<proteinExistence type="predicted"/>
<organism evidence="5 6">
    <name type="scientific">Nematocida parisii (strain ERTm3)</name>
    <name type="common">Nematode killer fungus</name>
    <dbReference type="NCBI Taxonomy" id="935791"/>
    <lineage>
        <taxon>Eukaryota</taxon>
        <taxon>Fungi</taxon>
        <taxon>Fungi incertae sedis</taxon>
        <taxon>Microsporidia</taxon>
        <taxon>Nematocida</taxon>
    </lineage>
</organism>
<evidence type="ECO:0000259" key="4">
    <source>
        <dbReference type="SMART" id="SM01193"/>
    </source>
</evidence>
<sequence>MCRVYMCLFCFTWSAAKRQQLIIILFIYSILCLSFMKIKKCIQKVIGRSIFDSRGIPTVEVDFKTTIGTVRASCPSGASTGSQEALELRDGDSSNCMGKSVQKALIGVEELANSLISTGMHITDQEAIDKHMIELDGTKNKSRVGANSILPMSICFARLGAKYMQMQEWVYLQSLMQRSDMKSCASCSSTAPNLKCALINSQGSKHLPNGSVLVSNTEIDSELKESTKKKEESDEKEKNKDEKKPNDSEQNEKDEEGSEQSKKVKEDLESEKKKADEKRTQSWRKRRQMKEKQKKRMQMKSQNKKKSLRQRKPVKMLY</sequence>
<feature type="compositionally biased region" description="Basic and acidic residues" evidence="2">
    <location>
        <begin position="221"/>
        <end position="251"/>
    </location>
</feature>
<feature type="domain" description="Enolase N-terminal" evidence="4">
    <location>
        <begin position="42"/>
        <end position="172"/>
    </location>
</feature>
<accession>I3EKN5</accession>
<keyword evidence="1" id="KW-0460">Magnesium</keyword>
<dbReference type="GO" id="GO:0000287">
    <property type="term" value="F:magnesium ion binding"/>
    <property type="evidence" value="ECO:0007669"/>
    <property type="project" value="InterPro"/>
</dbReference>
<evidence type="ECO:0000313" key="6">
    <source>
        <dbReference type="Proteomes" id="UP000002872"/>
    </source>
</evidence>
<keyword evidence="3" id="KW-0472">Membrane</keyword>
<dbReference type="PANTHER" id="PTHR11902">
    <property type="entry name" value="ENOLASE"/>
    <property type="match status" value="1"/>
</dbReference>
<dbReference type="SMART" id="SM01193">
    <property type="entry name" value="Enolase_N"/>
    <property type="match status" value="1"/>
</dbReference>
<gene>
    <name evidence="5" type="ORF">NEQG_00552</name>
</gene>
<feature type="compositionally biased region" description="Basic and acidic residues" evidence="2">
    <location>
        <begin position="259"/>
        <end position="280"/>
    </location>
</feature>
<dbReference type="PRINTS" id="PR00148">
    <property type="entry name" value="ENOLASE"/>
</dbReference>
<dbReference type="InterPro" id="IPR029017">
    <property type="entry name" value="Enolase-like_N"/>
</dbReference>
<name>I3EKN5_NEMP3</name>
<dbReference type="AlphaFoldDB" id="I3EKN5"/>
<dbReference type="GO" id="GO:0006096">
    <property type="term" value="P:glycolytic process"/>
    <property type="evidence" value="ECO:0007669"/>
    <property type="project" value="InterPro"/>
</dbReference>
<dbReference type="Proteomes" id="UP000002872">
    <property type="component" value="Unassembled WGS sequence"/>
</dbReference>
<dbReference type="VEuPathDB" id="MicrosporidiaDB:NEQG_00552"/>
<evidence type="ECO:0000256" key="1">
    <source>
        <dbReference type="ARBA" id="ARBA00022842"/>
    </source>
</evidence>
<dbReference type="Gene3D" id="3.30.390.10">
    <property type="entry name" value="Enolase-like, N-terminal domain"/>
    <property type="match status" value="1"/>
</dbReference>
<feature type="region of interest" description="Disordered" evidence="2">
    <location>
        <begin position="205"/>
        <end position="318"/>
    </location>
</feature>
<feature type="compositionally biased region" description="Basic residues" evidence="2">
    <location>
        <begin position="281"/>
        <end position="318"/>
    </location>
</feature>
<evidence type="ECO:0000313" key="5">
    <source>
        <dbReference type="EMBL" id="EIJ89782.1"/>
    </source>
</evidence>
<dbReference type="GO" id="GO:0000015">
    <property type="term" value="C:phosphopyruvate hydratase complex"/>
    <property type="evidence" value="ECO:0007669"/>
    <property type="project" value="InterPro"/>
</dbReference>
<dbReference type="STRING" id="935791.I3EKN5"/>
<reference evidence="5" key="1">
    <citation type="submission" date="2011-01" db="EMBL/GenBank/DDBJ databases">
        <title>The Genome Sequence of Nematocida parisii strain ERTm3.</title>
        <authorList>
            <consortium name="The Broad Institute Genome Sequencing Platform"/>
            <consortium name="The Broad Institute Genome Sequencing Center for Infectious Disease"/>
            <person name="Cuomo C."/>
            <person name="Troemel E."/>
            <person name="Young S.K."/>
            <person name="Zeng Q."/>
            <person name="Gargeya S."/>
            <person name="Fitzgerald M."/>
            <person name="Haas B."/>
            <person name="Abouelleil A."/>
            <person name="Alvarado L."/>
            <person name="Arachchi H.M."/>
            <person name="Berlin A."/>
            <person name="Chapman S.B."/>
            <person name="Gearin G."/>
            <person name="Goldberg J."/>
            <person name="Griggs A."/>
            <person name="Gujja S."/>
            <person name="Hansen M."/>
            <person name="Heiman D."/>
            <person name="Howarth C."/>
            <person name="Larimer J."/>
            <person name="Lui A."/>
            <person name="MacDonald P.J.P."/>
            <person name="McCowen C."/>
            <person name="Montmayeur A."/>
            <person name="Murphy C."/>
            <person name="Neiman D."/>
            <person name="Pearson M."/>
            <person name="Priest M."/>
            <person name="Roberts A."/>
            <person name="Saif S."/>
            <person name="Shea T."/>
            <person name="Sisk P."/>
            <person name="Stolte C."/>
            <person name="Sykes S."/>
            <person name="Wortman J."/>
            <person name="Nusbaum C."/>
            <person name="Birren B."/>
        </authorList>
    </citation>
    <scope>NUCLEOTIDE SEQUENCE</scope>
    <source>
        <strain evidence="5">ERTm3</strain>
    </source>
</reference>
<keyword evidence="3" id="KW-1133">Transmembrane helix</keyword>
<dbReference type="InterPro" id="IPR020811">
    <property type="entry name" value="Enolase_N"/>
</dbReference>
<dbReference type="GO" id="GO:0004634">
    <property type="term" value="F:phosphopyruvate hydratase activity"/>
    <property type="evidence" value="ECO:0007669"/>
    <property type="project" value="InterPro"/>
</dbReference>
<dbReference type="HOGENOM" id="CLU_063275_0_0_1"/>
<evidence type="ECO:0000256" key="2">
    <source>
        <dbReference type="SAM" id="MobiDB-lite"/>
    </source>
</evidence>
<dbReference type="SUPFAM" id="SSF54826">
    <property type="entry name" value="Enolase N-terminal domain-like"/>
    <property type="match status" value="1"/>
</dbReference>
<dbReference type="InParanoid" id="I3EKN5"/>
<dbReference type="InterPro" id="IPR000941">
    <property type="entry name" value="Enolase"/>
</dbReference>
<feature type="transmembrane region" description="Helical" evidence="3">
    <location>
        <begin position="21"/>
        <end position="38"/>
    </location>
</feature>
<dbReference type="Pfam" id="PF03952">
    <property type="entry name" value="Enolase_N"/>
    <property type="match status" value="1"/>
</dbReference>
<protein>
    <recommendedName>
        <fullName evidence="4">Enolase N-terminal domain-containing protein</fullName>
    </recommendedName>
</protein>